<dbReference type="Gene3D" id="3.90.930.1">
    <property type="match status" value="1"/>
</dbReference>
<keyword evidence="2" id="KW-0732">Signal</keyword>
<accession>A0A1B1Y409</accession>
<dbReference type="Gene3D" id="2.20.110.10">
    <property type="entry name" value="Histone H3 K4-specific methyltransferase SET7/9 N-terminal domain"/>
    <property type="match status" value="1"/>
</dbReference>
<feature type="chain" id="PRO_5008532444" evidence="2">
    <location>
        <begin position="20"/>
        <end position="358"/>
    </location>
</feature>
<proteinExistence type="predicted"/>
<evidence type="ECO:0000313" key="3">
    <source>
        <dbReference type="EMBL" id="ANW95505.1"/>
    </source>
</evidence>
<dbReference type="RefSeq" id="WP_068824697.1">
    <property type="nucleotide sequence ID" value="NZ_CP014224.1"/>
</dbReference>
<keyword evidence="4" id="KW-1185">Reference proteome</keyword>
<feature type="signal peptide" evidence="2">
    <location>
        <begin position="1"/>
        <end position="19"/>
    </location>
</feature>
<dbReference type="Pfam" id="PF07661">
    <property type="entry name" value="MORN_2"/>
    <property type="match status" value="2"/>
</dbReference>
<dbReference type="Proteomes" id="UP000092967">
    <property type="component" value="Chromosome"/>
</dbReference>
<dbReference type="OrthoDB" id="9785122at2"/>
<evidence type="ECO:0000256" key="2">
    <source>
        <dbReference type="SAM" id="SignalP"/>
    </source>
</evidence>
<gene>
    <name evidence="3" type="ORF">AXE80_04070</name>
</gene>
<organism evidence="3 4">
    <name type="scientific">Wenyingzhuangia fucanilytica</name>
    <dbReference type="NCBI Taxonomy" id="1790137"/>
    <lineage>
        <taxon>Bacteria</taxon>
        <taxon>Pseudomonadati</taxon>
        <taxon>Bacteroidota</taxon>
        <taxon>Flavobacteriia</taxon>
        <taxon>Flavobacteriales</taxon>
        <taxon>Flavobacteriaceae</taxon>
        <taxon>Wenyingzhuangia</taxon>
    </lineage>
</organism>
<dbReference type="AlphaFoldDB" id="A0A1B1Y409"/>
<protein>
    <submittedName>
        <fullName evidence="3">Uncharacterized protein</fullName>
    </submittedName>
</protein>
<dbReference type="EMBL" id="CP014224">
    <property type="protein sequence ID" value="ANW95505.1"/>
    <property type="molecule type" value="Genomic_DNA"/>
</dbReference>
<dbReference type="InterPro" id="IPR011652">
    <property type="entry name" value="MORN_2"/>
</dbReference>
<dbReference type="SUPFAM" id="SSF82185">
    <property type="entry name" value="Histone H3 K4-specific methyltransferase SET7/9 N-terminal domain"/>
    <property type="match status" value="2"/>
</dbReference>
<sequence>MYKKSVFFLLFCVPLFIFAQEFNKFDAQGKRHGFWEKRYDSGRVRYSGTFEHGKEVGEFLFYENKIINNYPSIRKYFDDKSDKAEVIFYDIYGKKKSEGMMMGKNRIGLWKYYDPQGKLILIEHYENNLLNGVRKVFYSNDSIAEVSEYKNGKLDGITARFSKDGIKLHEMTYQEGLLHGRSKFFEVNGDIKESGLYYKDYKVGKWDFYIKGEYMGYKEPNKQRDRPSDEAILASIDDKKEKPKEYPKLSDEEILENIERKKEKEYTYEKPTDEEILENIHRKKGEKKEYSKITDDEILKSIAAKMEAKIKEIKRIEDAEILKNIERKKAEEEKERIRKLTDEEILENIKRKQKENKK</sequence>
<evidence type="ECO:0000313" key="4">
    <source>
        <dbReference type="Proteomes" id="UP000092967"/>
    </source>
</evidence>
<dbReference type="KEGG" id="wfu:AXE80_04070"/>
<feature type="coiled-coil region" evidence="1">
    <location>
        <begin position="299"/>
        <end position="347"/>
    </location>
</feature>
<evidence type="ECO:0000256" key="1">
    <source>
        <dbReference type="SAM" id="Coils"/>
    </source>
</evidence>
<reference evidence="3 4" key="1">
    <citation type="submission" date="2016-02" db="EMBL/GenBank/DDBJ databases">
        <authorList>
            <person name="Wen L."/>
            <person name="He K."/>
            <person name="Yang H."/>
        </authorList>
    </citation>
    <scope>NUCLEOTIDE SEQUENCE [LARGE SCALE GENOMIC DNA]</scope>
    <source>
        <strain evidence="3 4">CZ1127</strain>
    </source>
</reference>
<name>A0A1B1Y409_9FLAO</name>
<dbReference type="STRING" id="1790137.AXE80_04070"/>
<keyword evidence="1" id="KW-0175">Coiled coil</keyword>